<dbReference type="AlphaFoldDB" id="A0A1L9Q2A7"/>
<feature type="transmembrane region" description="Helical" evidence="2">
    <location>
        <begin position="117"/>
        <end position="135"/>
    </location>
</feature>
<keyword evidence="2" id="KW-0812">Transmembrane</keyword>
<evidence type="ECO:0000256" key="2">
    <source>
        <dbReference type="SAM" id="Phobius"/>
    </source>
</evidence>
<accession>A0A1L9Q2A7</accession>
<evidence type="ECO:0000313" key="4">
    <source>
        <dbReference type="Proteomes" id="UP000184073"/>
    </source>
</evidence>
<dbReference type="OrthoDB" id="5376804at2759"/>
<dbReference type="GeneID" id="63734015"/>
<dbReference type="PANTHER" id="PTHR35394:SF5">
    <property type="entry name" value="DUF3176 DOMAIN-CONTAINING PROTEIN"/>
    <property type="match status" value="1"/>
</dbReference>
<feature type="transmembrane region" description="Helical" evidence="2">
    <location>
        <begin position="52"/>
        <end position="76"/>
    </location>
</feature>
<feature type="transmembrane region" description="Helical" evidence="2">
    <location>
        <begin position="573"/>
        <end position="592"/>
    </location>
</feature>
<keyword evidence="2" id="KW-1133">Transmembrane helix</keyword>
<protein>
    <submittedName>
        <fullName evidence="3">Uncharacterized protein</fullName>
    </submittedName>
</protein>
<evidence type="ECO:0000256" key="1">
    <source>
        <dbReference type="SAM" id="MobiDB-lite"/>
    </source>
</evidence>
<dbReference type="InterPro" id="IPR021514">
    <property type="entry name" value="DUF3176"/>
</dbReference>
<dbReference type="Pfam" id="PF11374">
    <property type="entry name" value="DUF3176"/>
    <property type="match status" value="1"/>
</dbReference>
<reference evidence="4" key="1">
    <citation type="journal article" date="2017" name="Genome Biol.">
        <title>Comparative genomics reveals high biological diversity and specific adaptations in the industrially and medically important fungal genus Aspergillus.</title>
        <authorList>
            <person name="de Vries R.P."/>
            <person name="Riley R."/>
            <person name="Wiebenga A."/>
            <person name="Aguilar-Osorio G."/>
            <person name="Amillis S."/>
            <person name="Uchima C.A."/>
            <person name="Anderluh G."/>
            <person name="Asadollahi M."/>
            <person name="Askin M."/>
            <person name="Barry K."/>
            <person name="Battaglia E."/>
            <person name="Bayram O."/>
            <person name="Benocci T."/>
            <person name="Braus-Stromeyer S.A."/>
            <person name="Caldana C."/>
            <person name="Canovas D."/>
            <person name="Cerqueira G.C."/>
            <person name="Chen F."/>
            <person name="Chen W."/>
            <person name="Choi C."/>
            <person name="Clum A."/>
            <person name="Dos Santos R.A."/>
            <person name="Damasio A.R."/>
            <person name="Diallinas G."/>
            <person name="Emri T."/>
            <person name="Fekete E."/>
            <person name="Flipphi M."/>
            <person name="Freyberg S."/>
            <person name="Gallo A."/>
            <person name="Gournas C."/>
            <person name="Habgood R."/>
            <person name="Hainaut M."/>
            <person name="Harispe M.L."/>
            <person name="Henrissat B."/>
            <person name="Hilden K.S."/>
            <person name="Hope R."/>
            <person name="Hossain A."/>
            <person name="Karabika E."/>
            <person name="Karaffa L."/>
            <person name="Karanyi Z."/>
            <person name="Krasevec N."/>
            <person name="Kuo A."/>
            <person name="Kusch H."/>
            <person name="LaButti K."/>
            <person name="Lagendijk E.L."/>
            <person name="Lapidus A."/>
            <person name="Levasseur A."/>
            <person name="Lindquist E."/>
            <person name="Lipzen A."/>
            <person name="Logrieco A.F."/>
            <person name="MacCabe A."/>
            <person name="Maekelae M.R."/>
            <person name="Malavazi I."/>
            <person name="Melin P."/>
            <person name="Meyer V."/>
            <person name="Mielnichuk N."/>
            <person name="Miskei M."/>
            <person name="Molnar A.P."/>
            <person name="Mule G."/>
            <person name="Ngan C.Y."/>
            <person name="Orejas M."/>
            <person name="Orosz E."/>
            <person name="Ouedraogo J.P."/>
            <person name="Overkamp K.M."/>
            <person name="Park H.-S."/>
            <person name="Perrone G."/>
            <person name="Piumi F."/>
            <person name="Punt P.J."/>
            <person name="Ram A.F."/>
            <person name="Ramon A."/>
            <person name="Rauscher S."/>
            <person name="Record E."/>
            <person name="Riano-Pachon D.M."/>
            <person name="Robert V."/>
            <person name="Roehrig J."/>
            <person name="Ruller R."/>
            <person name="Salamov A."/>
            <person name="Salih N.S."/>
            <person name="Samson R.A."/>
            <person name="Sandor E."/>
            <person name="Sanguinetti M."/>
            <person name="Schuetze T."/>
            <person name="Sepcic K."/>
            <person name="Shelest E."/>
            <person name="Sherlock G."/>
            <person name="Sophianopoulou V."/>
            <person name="Squina F.M."/>
            <person name="Sun H."/>
            <person name="Susca A."/>
            <person name="Todd R.B."/>
            <person name="Tsang A."/>
            <person name="Unkles S.E."/>
            <person name="van de Wiele N."/>
            <person name="van Rossen-Uffink D."/>
            <person name="Oliveira J.V."/>
            <person name="Vesth T.C."/>
            <person name="Visser J."/>
            <person name="Yu J.-H."/>
            <person name="Zhou M."/>
            <person name="Andersen M.R."/>
            <person name="Archer D.B."/>
            <person name="Baker S.E."/>
            <person name="Benoit I."/>
            <person name="Brakhage A.A."/>
            <person name="Braus G.H."/>
            <person name="Fischer R."/>
            <person name="Frisvad J.C."/>
            <person name="Goldman G.H."/>
            <person name="Houbraken J."/>
            <person name="Oakley B."/>
            <person name="Pocsi I."/>
            <person name="Scazzocchio C."/>
            <person name="Seiboth B."/>
            <person name="vanKuyk P.A."/>
            <person name="Wortman J."/>
            <person name="Dyer P.S."/>
            <person name="Grigoriev I.V."/>
        </authorList>
    </citation>
    <scope>NUCLEOTIDE SEQUENCE [LARGE SCALE GENOMIC DNA]</scope>
    <source>
        <strain evidence="4">CBS 583.65</strain>
    </source>
</reference>
<evidence type="ECO:0000313" key="3">
    <source>
        <dbReference type="EMBL" id="OJJ07869.1"/>
    </source>
</evidence>
<dbReference type="PANTHER" id="PTHR35394">
    <property type="entry name" value="DUF3176 DOMAIN-CONTAINING PROTEIN"/>
    <property type="match status" value="1"/>
</dbReference>
<proteinExistence type="predicted"/>
<gene>
    <name evidence="3" type="ORF">ASPVEDRAFT_89100</name>
</gene>
<dbReference type="STRING" id="1036611.A0A1L9Q2A7"/>
<feature type="region of interest" description="Disordered" evidence="1">
    <location>
        <begin position="648"/>
        <end position="667"/>
    </location>
</feature>
<sequence length="667" mass="73635">MSSKTARFSMADWKAWKLELCALVGALLSFAIMVIVLGIFDGRPIFDWKNVTLNAIISVLSVAMKASLTFAIAELIGQWKWILFSRAERPLTDFERIDMASRGPWGSLRVLSRMHGFQVLPLQLGALLIVLVLALDPFSQQLIQLEQRPSYGEPSWHTTPGASFTTLATSFDQGKALYAHDWSRAENSTRNPVIRMTTELELPMQAAILAGLSRSRKTIDQQSTVQCPTGICTWDQFQTLGVCHRCQDLTPELKRVDDFGEVYNSLYNDGHGDVYQKENGTAFSLPNGHFLMNMNGCSLTDSTCDYLSPAIGHAPPSQLTMSSFGTGDPSKTNSMRDINTLIWSMSVIHLDSAEIESSPKEDYEYEWPDIPLLATECAMYYCVKSISLTVEDNIIHENVKEATDAVRDPNSWLLSSSSYDSLAPENIPPVNESATLEFNELYAYAGRSDLVLYFPDNSTKPTYSITDDAVWALSHRMQDLLSTNITTGANMTSAMLDLLPEDAVGYNGVIQDQQSIPAAVGSVWNEDKLNIEETFGTLATSITNGMREEYDGYAVDYVYGHTGTPTQYYKAQWGWIALHCLVLIGAALFMLVTARNSTSSQSVPVWKNSPLATISGGSSAVDILRGAETIGELEKKAREKSVMIPVGSASTSYQRIRQNEESNGSST</sequence>
<dbReference type="VEuPathDB" id="FungiDB:ASPVEDRAFT_89100"/>
<dbReference type="EMBL" id="KV878138">
    <property type="protein sequence ID" value="OJJ07869.1"/>
    <property type="molecule type" value="Genomic_DNA"/>
</dbReference>
<feature type="transmembrane region" description="Helical" evidence="2">
    <location>
        <begin position="20"/>
        <end position="40"/>
    </location>
</feature>
<keyword evidence="2" id="KW-0472">Membrane</keyword>
<dbReference type="RefSeq" id="XP_040673631.1">
    <property type="nucleotide sequence ID" value="XM_040818504.1"/>
</dbReference>
<organism evidence="3 4">
    <name type="scientific">Aspergillus versicolor CBS 583.65</name>
    <dbReference type="NCBI Taxonomy" id="1036611"/>
    <lineage>
        <taxon>Eukaryota</taxon>
        <taxon>Fungi</taxon>
        <taxon>Dikarya</taxon>
        <taxon>Ascomycota</taxon>
        <taxon>Pezizomycotina</taxon>
        <taxon>Eurotiomycetes</taxon>
        <taxon>Eurotiomycetidae</taxon>
        <taxon>Eurotiales</taxon>
        <taxon>Aspergillaceae</taxon>
        <taxon>Aspergillus</taxon>
        <taxon>Aspergillus subgen. Nidulantes</taxon>
    </lineage>
</organism>
<keyword evidence="4" id="KW-1185">Reference proteome</keyword>
<dbReference type="Proteomes" id="UP000184073">
    <property type="component" value="Unassembled WGS sequence"/>
</dbReference>
<name>A0A1L9Q2A7_ASPVE</name>